<evidence type="ECO:0008006" key="4">
    <source>
        <dbReference type="Google" id="ProtNLM"/>
    </source>
</evidence>
<accession>A0ABZ3ISW3</accession>
<dbReference type="EMBL" id="CP155573">
    <property type="protein sequence ID" value="XFO68656.1"/>
    <property type="molecule type" value="Genomic_DNA"/>
</dbReference>
<gene>
    <name evidence="2" type="ORF">SPSIL_048790</name>
</gene>
<proteinExistence type="predicted"/>
<organism evidence="2 3">
    <name type="scientific">Sporomusa silvacetica DSM 10669</name>
    <dbReference type="NCBI Taxonomy" id="1123289"/>
    <lineage>
        <taxon>Bacteria</taxon>
        <taxon>Bacillati</taxon>
        <taxon>Bacillota</taxon>
        <taxon>Negativicutes</taxon>
        <taxon>Selenomonadales</taxon>
        <taxon>Sporomusaceae</taxon>
        <taxon>Sporomusa</taxon>
    </lineage>
</organism>
<keyword evidence="3" id="KW-1185">Reference proteome</keyword>
<evidence type="ECO:0000313" key="2">
    <source>
        <dbReference type="EMBL" id="XFO68656.1"/>
    </source>
</evidence>
<name>A0ABZ3ISW3_9FIRM</name>
<feature type="coiled-coil region" evidence="1">
    <location>
        <begin position="8"/>
        <end position="69"/>
    </location>
</feature>
<evidence type="ECO:0000256" key="1">
    <source>
        <dbReference type="SAM" id="Coils"/>
    </source>
</evidence>
<evidence type="ECO:0000313" key="3">
    <source>
        <dbReference type="Proteomes" id="UP000216752"/>
    </source>
</evidence>
<reference evidence="2" key="1">
    <citation type="submission" date="2024-05" db="EMBL/GenBank/DDBJ databases">
        <title>Isolation and characterization of Sporomusa carbonis sp. nov., a carboxydotrophic hydrogenogen in the genus of Sporomusa isolated from a charcoal burning pile.</title>
        <authorList>
            <person name="Boeer T."/>
            <person name="Rosenbaum F."/>
            <person name="Eysell L."/>
            <person name="Mueller V."/>
            <person name="Daniel R."/>
            <person name="Poehlein A."/>
        </authorList>
    </citation>
    <scope>NUCLEOTIDE SEQUENCE [LARGE SCALE GENOMIC DNA]</scope>
    <source>
        <strain evidence="2">DSM 10669</strain>
    </source>
</reference>
<protein>
    <recommendedName>
        <fullName evidence="4">DUF4935 domain-containing protein</fullName>
    </recommendedName>
</protein>
<dbReference type="Proteomes" id="UP000216752">
    <property type="component" value="Chromosome"/>
</dbReference>
<keyword evidence="1" id="KW-0175">Coiled coil</keyword>
<sequence>MLELNSKINSEIDKYKELLSLLEEYEVKLNMSSAQVNDVLRHKGFIEVRDSLLTEMGELKRSLEKIKTDSDALGKKKREYDAAKRAINNRYYELLICDKTNFGLSEIDEKKFENITRRFTASGSNKPIATVMWYINLIKLKSEFNPGAIKFPIVFDSPNNAETDDVKKHELLAYLLKNATEENQLIISAIGFDEHSFDQDIQCNVISLINEKYHLMSESEFDQHCSLLLELCNKQ</sequence>